<feature type="region of interest" description="Disordered" evidence="1">
    <location>
        <begin position="203"/>
        <end position="230"/>
    </location>
</feature>
<protein>
    <submittedName>
        <fullName evidence="2">Uncharacterized protein</fullName>
    </submittedName>
</protein>
<accession>A0ABR3J127</accession>
<dbReference type="Proteomes" id="UP001556367">
    <property type="component" value="Unassembled WGS sequence"/>
</dbReference>
<keyword evidence="3" id="KW-1185">Reference proteome</keyword>
<comment type="caution">
    <text evidence="2">The sequence shown here is derived from an EMBL/GenBank/DDBJ whole genome shotgun (WGS) entry which is preliminary data.</text>
</comment>
<reference evidence="3" key="1">
    <citation type="submission" date="2024-06" db="EMBL/GenBank/DDBJ databases">
        <title>Multi-omics analyses provide insights into the biosynthesis of the anticancer antibiotic pleurotin in Hohenbuehelia grisea.</title>
        <authorList>
            <person name="Weaver J.A."/>
            <person name="Alberti F."/>
        </authorList>
    </citation>
    <scope>NUCLEOTIDE SEQUENCE [LARGE SCALE GENOMIC DNA]</scope>
    <source>
        <strain evidence="3">T-177</strain>
    </source>
</reference>
<proteinExistence type="predicted"/>
<evidence type="ECO:0000313" key="2">
    <source>
        <dbReference type="EMBL" id="KAL0949293.1"/>
    </source>
</evidence>
<feature type="compositionally biased region" description="Acidic residues" evidence="1">
    <location>
        <begin position="207"/>
        <end position="218"/>
    </location>
</feature>
<dbReference type="EMBL" id="JASNQZ010000012">
    <property type="protein sequence ID" value="KAL0949293.1"/>
    <property type="molecule type" value="Genomic_DNA"/>
</dbReference>
<gene>
    <name evidence="2" type="ORF">HGRIS_009371</name>
</gene>
<evidence type="ECO:0000256" key="1">
    <source>
        <dbReference type="SAM" id="MobiDB-lite"/>
    </source>
</evidence>
<sequence>MSANQRSTIPPGYTFFDSKTFMSVEGKEILLGMLHKAEDRSPDAHDMYIYNDFAAYGSLDLVDKALIAIHNKLVKKMWDDAYHLMEALTVFNNCDVDWPTCDDGDRVRITHKAYGALFVTLLRGLKNAGRLQTSNGYASLETMLRLGAEWGDFMRGIDCKSDYDKVCQAIGKRLFADKKGGDIALEEARVAEWKKSLSEEARKDLEAQENDDDEEESEPWFSGIGDYSEDAKSSDFELARVWKKYKTCVSDSPNVPLRGPPKWDLSSWTASDKKPFLFSTRQDDFV</sequence>
<evidence type="ECO:0000313" key="3">
    <source>
        <dbReference type="Proteomes" id="UP001556367"/>
    </source>
</evidence>
<organism evidence="2 3">
    <name type="scientific">Hohenbuehelia grisea</name>
    <dbReference type="NCBI Taxonomy" id="104357"/>
    <lineage>
        <taxon>Eukaryota</taxon>
        <taxon>Fungi</taxon>
        <taxon>Dikarya</taxon>
        <taxon>Basidiomycota</taxon>
        <taxon>Agaricomycotina</taxon>
        <taxon>Agaricomycetes</taxon>
        <taxon>Agaricomycetidae</taxon>
        <taxon>Agaricales</taxon>
        <taxon>Pleurotineae</taxon>
        <taxon>Pleurotaceae</taxon>
        <taxon>Hohenbuehelia</taxon>
    </lineage>
</organism>
<name>A0ABR3J127_9AGAR</name>